<name>A0A173WP86_9FIRM</name>
<accession>A0A173WP86</accession>
<protein>
    <submittedName>
        <fullName evidence="1">Uncharacterized conserved protein</fullName>
    </submittedName>
</protein>
<dbReference type="InterPro" id="IPR011231">
    <property type="entry name" value="Phage_VT1-Sakai_H0018"/>
</dbReference>
<dbReference type="RefSeq" id="WP_055180312.1">
    <property type="nucleotide sequence ID" value="NZ_CABIWY010000001.1"/>
</dbReference>
<proteinExistence type="predicted"/>
<dbReference type="Pfam" id="PF09956">
    <property type="entry name" value="Phage_cement_2"/>
    <property type="match status" value="1"/>
</dbReference>
<evidence type="ECO:0000313" key="1">
    <source>
        <dbReference type="EMBL" id="CUN41379.1"/>
    </source>
</evidence>
<evidence type="ECO:0000313" key="2">
    <source>
        <dbReference type="Proteomes" id="UP000095439"/>
    </source>
</evidence>
<sequence>MSKASYWQRGETLDYKNTGSSTIEANTVVELTGRVGIAGTDIAPGAEGDLHVCGVFEFDKTGTNEIAFGQPVYFDKTGITDAANNGETSGSKIAYTPAGFAAKAAAAGDAKVLVKIG</sequence>
<organism evidence="1 2">
    <name type="scientific">Dorea longicatena</name>
    <dbReference type="NCBI Taxonomy" id="88431"/>
    <lineage>
        <taxon>Bacteria</taxon>
        <taxon>Bacillati</taxon>
        <taxon>Bacillota</taxon>
        <taxon>Clostridia</taxon>
        <taxon>Lachnospirales</taxon>
        <taxon>Lachnospiraceae</taxon>
        <taxon>Dorea</taxon>
    </lineage>
</organism>
<reference evidence="1 2" key="1">
    <citation type="submission" date="2015-09" db="EMBL/GenBank/DDBJ databases">
        <authorList>
            <consortium name="Pathogen Informatics"/>
        </authorList>
    </citation>
    <scope>NUCLEOTIDE SEQUENCE [LARGE SCALE GENOMIC DNA]</scope>
    <source>
        <strain evidence="1 2">2789STDY5608866</strain>
    </source>
</reference>
<dbReference type="EMBL" id="CYYY01000001">
    <property type="protein sequence ID" value="CUN41379.1"/>
    <property type="molecule type" value="Genomic_DNA"/>
</dbReference>
<dbReference type="Proteomes" id="UP000095439">
    <property type="component" value="Unassembled WGS sequence"/>
</dbReference>
<dbReference type="AlphaFoldDB" id="A0A173WP86"/>
<gene>
    <name evidence="1" type="ORF">ERS852423_00380</name>
</gene>